<name>A0ABN7NM58_TIMPD</name>
<dbReference type="InterPro" id="IPR001791">
    <property type="entry name" value="Laminin_G"/>
</dbReference>
<accession>A0ABN7NM58</accession>
<dbReference type="SUPFAM" id="SSF49899">
    <property type="entry name" value="Concanavalin A-like lectins/glucanases"/>
    <property type="match status" value="1"/>
</dbReference>
<dbReference type="Proteomes" id="UP001153148">
    <property type="component" value="Unassembled WGS sequence"/>
</dbReference>
<protein>
    <recommendedName>
        <fullName evidence="1">Laminin G domain-containing protein</fullName>
    </recommendedName>
</protein>
<dbReference type="EMBL" id="CAJPIN010001307">
    <property type="protein sequence ID" value="CAG2054421.1"/>
    <property type="molecule type" value="Genomic_DNA"/>
</dbReference>
<dbReference type="Pfam" id="PF02210">
    <property type="entry name" value="Laminin_G_2"/>
    <property type="match status" value="1"/>
</dbReference>
<dbReference type="CDD" id="cd00110">
    <property type="entry name" value="LamG"/>
    <property type="match status" value="1"/>
</dbReference>
<dbReference type="Gene3D" id="2.60.120.200">
    <property type="match status" value="1"/>
</dbReference>
<keyword evidence="3" id="KW-1185">Reference proteome</keyword>
<gene>
    <name evidence="2" type="ORF">TPAB3V08_LOCUS1449</name>
</gene>
<evidence type="ECO:0000313" key="3">
    <source>
        <dbReference type="Proteomes" id="UP001153148"/>
    </source>
</evidence>
<comment type="caution">
    <text evidence="2">The sequence shown here is derived from an EMBL/GenBank/DDBJ whole genome shotgun (WGS) entry which is preliminary data.</text>
</comment>
<reference evidence="2" key="1">
    <citation type="submission" date="2021-03" db="EMBL/GenBank/DDBJ databases">
        <authorList>
            <person name="Tran Van P."/>
        </authorList>
    </citation>
    <scope>NUCLEOTIDE SEQUENCE</scope>
</reference>
<organism evidence="2 3">
    <name type="scientific">Timema podura</name>
    <name type="common">Walking stick</name>
    <dbReference type="NCBI Taxonomy" id="61482"/>
    <lineage>
        <taxon>Eukaryota</taxon>
        <taxon>Metazoa</taxon>
        <taxon>Ecdysozoa</taxon>
        <taxon>Arthropoda</taxon>
        <taxon>Hexapoda</taxon>
        <taxon>Insecta</taxon>
        <taxon>Pterygota</taxon>
        <taxon>Neoptera</taxon>
        <taxon>Polyneoptera</taxon>
        <taxon>Phasmatodea</taxon>
        <taxon>Timematodea</taxon>
        <taxon>Timematoidea</taxon>
        <taxon>Timematidae</taxon>
        <taxon>Timema</taxon>
    </lineage>
</organism>
<evidence type="ECO:0000313" key="2">
    <source>
        <dbReference type="EMBL" id="CAG2054421.1"/>
    </source>
</evidence>
<proteinExistence type="predicted"/>
<sequence length="198" mass="22188">MAPKGVHDWRKLVNTALEVVDEYREFEFSRPRCAMFCLSPRNKATQMKIKSEKTKILSVICLGRRDVTHPSPDWAFADDLPSIMELFIDYPLGSQLRCGFRENSLDNLSGGYRLRNEQEGSLVVDNGPVLTKRAPGHLRQLNTNTGLYIGGMDNIKHSSMDKYAGGLVGCISDLVLDTDYHVKLVQMSTAGRNIKHCG</sequence>
<feature type="domain" description="Laminin G" evidence="1">
    <location>
        <begin position="115"/>
        <end position="177"/>
    </location>
</feature>
<dbReference type="InterPro" id="IPR013320">
    <property type="entry name" value="ConA-like_dom_sf"/>
</dbReference>
<evidence type="ECO:0000259" key="1">
    <source>
        <dbReference type="Pfam" id="PF02210"/>
    </source>
</evidence>